<accession>A0A7C4AIM2</accession>
<organism evidence="1">
    <name type="scientific">Thermodesulfovibrio aggregans</name>
    <dbReference type="NCBI Taxonomy" id="86166"/>
    <lineage>
        <taxon>Bacteria</taxon>
        <taxon>Pseudomonadati</taxon>
        <taxon>Nitrospirota</taxon>
        <taxon>Thermodesulfovibrionia</taxon>
        <taxon>Thermodesulfovibrionales</taxon>
        <taxon>Thermodesulfovibrionaceae</taxon>
        <taxon>Thermodesulfovibrio</taxon>
    </lineage>
</organism>
<gene>
    <name evidence="1" type="ORF">ENV75_00730</name>
</gene>
<dbReference type="PANTHER" id="PTHR34351:SF1">
    <property type="entry name" value="SLR1927 PROTEIN"/>
    <property type="match status" value="1"/>
</dbReference>
<evidence type="ECO:0000313" key="1">
    <source>
        <dbReference type="EMBL" id="HGG98973.1"/>
    </source>
</evidence>
<name>A0A7C4AIM2_9BACT</name>
<dbReference type="PANTHER" id="PTHR34351">
    <property type="entry name" value="SLR1927 PROTEIN-RELATED"/>
    <property type="match status" value="1"/>
</dbReference>
<dbReference type="AlphaFoldDB" id="A0A7C4AIM2"/>
<protein>
    <submittedName>
        <fullName evidence="1">DUF58 domain-containing protein</fullName>
    </submittedName>
</protein>
<dbReference type="EMBL" id="DTHO01000007">
    <property type="protein sequence ID" value="HGG98973.1"/>
    <property type="molecule type" value="Genomic_DNA"/>
</dbReference>
<comment type="caution">
    <text evidence="1">The sequence shown here is derived from an EMBL/GenBank/DDBJ whole genome shotgun (WGS) entry which is preliminary data.</text>
</comment>
<reference evidence="1" key="1">
    <citation type="journal article" date="2020" name="mSystems">
        <title>Genome- and Community-Level Interaction Insights into Carbon Utilization and Element Cycling Functions of Hydrothermarchaeota in Hydrothermal Sediment.</title>
        <authorList>
            <person name="Zhou Z."/>
            <person name="Liu Y."/>
            <person name="Xu W."/>
            <person name="Pan J."/>
            <person name="Luo Z.H."/>
            <person name="Li M."/>
        </authorList>
    </citation>
    <scope>NUCLEOTIDE SEQUENCE [LARGE SCALE GENOMIC DNA]</scope>
    <source>
        <strain evidence="1">SpSt-788</strain>
    </source>
</reference>
<sequence>MALSGIVSFINLKNFNFSVYPPQEIFALKPANLRIKVRNKFFELFLVRIRILDSETTIPYLKGEEFFNLTLVFPKRGRCIIPEITISSYFPFYFFKRLINIPVNLEFTVFPYPLKCDISFLLSEGKTKTESELSKGKSYEGELTGVRAYIDGDPLKYIHWKATAKTSSLKTKELSPPAGHPVVININDFSGSIEEKISKATYALIKLSRMGNPVGLKAGAVFFRPETGQAHLRRLLNALAFYNAEEN</sequence>
<proteinExistence type="predicted"/>